<dbReference type="AlphaFoldDB" id="A0A0C5FRK5"/>
<evidence type="ECO:0000259" key="2">
    <source>
        <dbReference type="Pfam" id="PF00487"/>
    </source>
</evidence>
<reference evidence="3 4" key="1">
    <citation type="submission" date="2015-02" db="EMBL/GenBank/DDBJ databases">
        <title>Genome sequence of thermotolerant Streptomyces cyaneogriseus subsp. Noncyanogenus NMWT1, the producer of nematocidal antibiotics nemadectin.</title>
        <authorList>
            <person name="Wang H."/>
            <person name="Li C."/>
            <person name="Xiang W."/>
            <person name="Wang X."/>
        </authorList>
    </citation>
    <scope>NUCLEOTIDE SEQUENCE [LARGE SCALE GENOMIC DNA]</scope>
    <source>
        <strain evidence="3 4">NMWT 1</strain>
    </source>
</reference>
<keyword evidence="1" id="KW-1133">Transmembrane helix</keyword>
<dbReference type="InterPro" id="IPR005804">
    <property type="entry name" value="FA_desaturase_dom"/>
</dbReference>
<dbReference type="OrthoDB" id="104711at2"/>
<proteinExistence type="predicted"/>
<evidence type="ECO:0000313" key="4">
    <source>
        <dbReference type="Proteomes" id="UP000032234"/>
    </source>
</evidence>
<protein>
    <submittedName>
        <fullName evidence="3">Fatty acid desaturase</fullName>
    </submittedName>
</protein>
<dbReference type="PANTHER" id="PTHR19353">
    <property type="entry name" value="FATTY ACID DESATURASE 2"/>
    <property type="match status" value="1"/>
</dbReference>
<dbReference type="CDD" id="cd03506">
    <property type="entry name" value="Delta6-FADS-like"/>
    <property type="match status" value="1"/>
</dbReference>
<evidence type="ECO:0000256" key="1">
    <source>
        <dbReference type="SAM" id="Phobius"/>
    </source>
</evidence>
<feature type="domain" description="Fatty acid desaturase" evidence="2">
    <location>
        <begin position="81"/>
        <end position="339"/>
    </location>
</feature>
<feature type="transmembrane region" description="Helical" evidence="1">
    <location>
        <begin position="215"/>
        <end position="235"/>
    </location>
</feature>
<feature type="transmembrane region" description="Helical" evidence="1">
    <location>
        <begin position="241"/>
        <end position="260"/>
    </location>
</feature>
<feature type="transmembrane region" description="Helical" evidence="1">
    <location>
        <begin position="115"/>
        <end position="136"/>
    </location>
</feature>
<dbReference type="PANTHER" id="PTHR19353:SF19">
    <property type="entry name" value="DELTA(5) FATTY ACID DESATURASE C-RELATED"/>
    <property type="match status" value="1"/>
</dbReference>
<accession>A0A0C5FRK5</accession>
<dbReference type="STRING" id="477245.TU94_00780"/>
<dbReference type="PATRIC" id="fig|477245.3.peg.187"/>
<dbReference type="GO" id="GO:0016717">
    <property type="term" value="F:oxidoreductase activity, acting on paired donors, with oxidation of a pair of donors resulting in the reduction of molecular oxygen to two molecules of water"/>
    <property type="evidence" value="ECO:0007669"/>
    <property type="project" value="TreeGrafter"/>
</dbReference>
<keyword evidence="1" id="KW-0472">Membrane</keyword>
<evidence type="ECO:0000313" key="3">
    <source>
        <dbReference type="EMBL" id="AJP00298.1"/>
    </source>
</evidence>
<dbReference type="HOGENOM" id="CLU_016265_1_0_11"/>
<dbReference type="InterPro" id="IPR012171">
    <property type="entry name" value="Fatty_acid_desaturase"/>
</dbReference>
<gene>
    <name evidence="3" type="ORF">TU94_00780</name>
</gene>
<dbReference type="EMBL" id="CP010849">
    <property type="protein sequence ID" value="AJP00298.1"/>
    <property type="molecule type" value="Genomic_DNA"/>
</dbReference>
<name>A0A0C5FRK5_9ACTN</name>
<dbReference type="KEGG" id="scw:TU94_00780"/>
<dbReference type="Proteomes" id="UP000032234">
    <property type="component" value="Chromosome"/>
</dbReference>
<sequence>MQSPNISETQSGTVRQLDTGLAVATGELSSQGASASFAELLKRVKAEGLLDLDTRYDYRRLALNMSLIAAGLVAFFLIGQSWWQMPVAVWMGLCGVQSAYMWHEVGHKAMFRDKRIGTLTAYFHANFFSGVSYAWWVNHHNRHHSHPNHISLDPDIGRRTAIFDIKQYATRTPVQRFIVRHQRVLFFLLLVLEGYKMEKTTIKELARSGAKHRHLEIGLVLLRTAIYLTAVFTVLTPLQAVAFILVQHAALGVYFGLMFAPNHKGMEVRDGEKETLDWLERQVLTSRNIRPNWWIDFLYGGLNYQVEHHLFPAMPQRNLARARELTREYCAERGIPYVEVSFWESYRQVATFLHEVSEPTRRKDKAAA</sequence>
<dbReference type="RefSeq" id="WP_044378175.1">
    <property type="nucleotide sequence ID" value="NZ_CP010849.1"/>
</dbReference>
<keyword evidence="4" id="KW-1185">Reference proteome</keyword>
<feature type="transmembrane region" description="Helical" evidence="1">
    <location>
        <begin position="61"/>
        <end position="79"/>
    </location>
</feature>
<dbReference type="GO" id="GO:0016020">
    <property type="term" value="C:membrane"/>
    <property type="evidence" value="ECO:0007669"/>
    <property type="project" value="TreeGrafter"/>
</dbReference>
<dbReference type="PIRSF" id="PIRSF015921">
    <property type="entry name" value="FA_sphinglp_des"/>
    <property type="match status" value="1"/>
</dbReference>
<keyword evidence="1" id="KW-0812">Transmembrane</keyword>
<dbReference type="GO" id="GO:0008610">
    <property type="term" value="P:lipid biosynthetic process"/>
    <property type="evidence" value="ECO:0007669"/>
    <property type="project" value="UniProtKB-ARBA"/>
</dbReference>
<organism evidence="3 4">
    <name type="scientific">Streptomyces cyaneogriseus subsp. noncyanogenus</name>
    <dbReference type="NCBI Taxonomy" id="477245"/>
    <lineage>
        <taxon>Bacteria</taxon>
        <taxon>Bacillati</taxon>
        <taxon>Actinomycetota</taxon>
        <taxon>Actinomycetes</taxon>
        <taxon>Kitasatosporales</taxon>
        <taxon>Streptomycetaceae</taxon>
        <taxon>Streptomyces</taxon>
    </lineage>
</organism>
<dbReference type="Pfam" id="PF00487">
    <property type="entry name" value="FA_desaturase"/>
    <property type="match status" value="1"/>
</dbReference>